<evidence type="ECO:0000256" key="2">
    <source>
        <dbReference type="RuleBase" id="RU000363"/>
    </source>
</evidence>
<dbReference type="PRINTS" id="PR00081">
    <property type="entry name" value="GDHRDH"/>
</dbReference>
<evidence type="ECO:0000256" key="1">
    <source>
        <dbReference type="ARBA" id="ARBA00023002"/>
    </source>
</evidence>
<reference evidence="3 4" key="1">
    <citation type="journal article" date="2023" name="BMC Biol.">
        <title>The compact genome of the sponge Oopsacas minuta (Hexactinellida) is lacking key metazoan core genes.</title>
        <authorList>
            <person name="Santini S."/>
            <person name="Schenkelaars Q."/>
            <person name="Jourda C."/>
            <person name="Duchesne M."/>
            <person name="Belahbib H."/>
            <person name="Rocher C."/>
            <person name="Selva M."/>
            <person name="Riesgo A."/>
            <person name="Vervoort M."/>
            <person name="Leys S.P."/>
            <person name="Kodjabachian L."/>
            <person name="Le Bivic A."/>
            <person name="Borchiellini C."/>
            <person name="Claverie J.M."/>
            <person name="Renard E."/>
        </authorList>
    </citation>
    <scope>NUCLEOTIDE SEQUENCE [LARGE SCALE GENOMIC DNA]</scope>
    <source>
        <strain evidence="3">SPO-2</strain>
    </source>
</reference>
<comment type="caution">
    <text evidence="3">The sequence shown here is derived from an EMBL/GenBank/DDBJ whole genome shotgun (WGS) entry which is preliminary data.</text>
</comment>
<evidence type="ECO:0000313" key="3">
    <source>
        <dbReference type="EMBL" id="KAI6648090.1"/>
    </source>
</evidence>
<name>A0AAV7JGR9_9METZ</name>
<dbReference type="SUPFAM" id="SSF51735">
    <property type="entry name" value="NAD(P)-binding Rossmann-fold domains"/>
    <property type="match status" value="1"/>
</dbReference>
<evidence type="ECO:0000313" key="4">
    <source>
        <dbReference type="Proteomes" id="UP001165289"/>
    </source>
</evidence>
<dbReference type="InterPro" id="IPR036291">
    <property type="entry name" value="NAD(P)-bd_dom_sf"/>
</dbReference>
<gene>
    <name evidence="3" type="ORF">LOD99_11899</name>
</gene>
<dbReference type="PANTHER" id="PTHR43157">
    <property type="entry name" value="PHOSPHATIDYLINOSITOL-GLYCAN BIOSYNTHESIS CLASS F PROTEIN-RELATED"/>
    <property type="match status" value="1"/>
</dbReference>
<dbReference type="Proteomes" id="UP001165289">
    <property type="component" value="Unassembled WGS sequence"/>
</dbReference>
<dbReference type="GO" id="GO:0016491">
    <property type="term" value="F:oxidoreductase activity"/>
    <property type="evidence" value="ECO:0007669"/>
    <property type="project" value="UniProtKB-KW"/>
</dbReference>
<organism evidence="3 4">
    <name type="scientific">Oopsacas minuta</name>
    <dbReference type="NCBI Taxonomy" id="111878"/>
    <lineage>
        <taxon>Eukaryota</taxon>
        <taxon>Metazoa</taxon>
        <taxon>Porifera</taxon>
        <taxon>Hexactinellida</taxon>
        <taxon>Hexasterophora</taxon>
        <taxon>Lyssacinosida</taxon>
        <taxon>Leucopsacidae</taxon>
        <taxon>Oopsacas</taxon>
    </lineage>
</organism>
<proteinExistence type="inferred from homology"/>
<dbReference type="InterPro" id="IPR002347">
    <property type="entry name" value="SDR_fam"/>
</dbReference>
<dbReference type="Gene3D" id="3.40.50.720">
    <property type="entry name" value="NAD(P)-binding Rossmann-like Domain"/>
    <property type="match status" value="1"/>
</dbReference>
<comment type="similarity">
    <text evidence="2">Belongs to the short-chain dehydrogenases/reductases (SDR) family.</text>
</comment>
<accession>A0AAV7JGR9</accession>
<dbReference type="Pfam" id="PF00106">
    <property type="entry name" value="adh_short"/>
    <property type="match status" value="1"/>
</dbReference>
<keyword evidence="1" id="KW-0560">Oxidoreductase</keyword>
<dbReference type="AlphaFoldDB" id="A0AAV7JGR9"/>
<dbReference type="PRINTS" id="PR00080">
    <property type="entry name" value="SDRFAMILY"/>
</dbReference>
<dbReference type="EMBL" id="JAKMXF010000332">
    <property type="protein sequence ID" value="KAI6648090.1"/>
    <property type="molecule type" value="Genomic_DNA"/>
</dbReference>
<dbReference type="PANTHER" id="PTHR43157:SF64">
    <property type="entry name" value="RETINOL DEHYDROGENASE 14"/>
    <property type="match status" value="1"/>
</dbReference>
<keyword evidence="4" id="KW-1185">Reference proteome</keyword>
<protein>
    <submittedName>
        <fullName evidence="3">Retinol dehydrogenase 13-like</fullName>
    </submittedName>
</protein>
<sequence>MLIPIITILVCIFLILRYGFDFVFVSGVCVSKRRLDGKNVIITGGNVGLGYETAVDLARRGARVIIACRDEKKGLNAERKIRLESNNDEVFYQHLNLASLSSVREFSRQINESSHGVDILINNAGVMGCPLTYTEDGYEMQFATNHLGHFLLTNLLLDKLKAAPEARIVNVSSLGAKFTWSFKFDNVTPKEAHSYSPMATYTQTKLANILFTIHLADLLRGTNVTCNSLHPGSVNTELARHMLDKIRKIKFGWLLASIYDKIIGYLIKDSKLGAQTQIYLAVSEELVGVTGKYFSDCVECSLRPSWTKNNAMRLWEMSERMVGMTPN</sequence>